<dbReference type="Pfam" id="PF20232">
    <property type="entry name" value="T6SS_FHA_C"/>
    <property type="match status" value="1"/>
</dbReference>
<accession>A0ABY7GMH8</accession>
<dbReference type="InterPro" id="IPR008984">
    <property type="entry name" value="SMAD_FHA_dom_sf"/>
</dbReference>
<dbReference type="Pfam" id="PF00498">
    <property type="entry name" value="FHA"/>
    <property type="match status" value="1"/>
</dbReference>
<dbReference type="Proteomes" id="UP001162780">
    <property type="component" value="Chromosome"/>
</dbReference>
<dbReference type="InterPro" id="IPR000253">
    <property type="entry name" value="FHA_dom"/>
</dbReference>
<reference evidence="3" key="1">
    <citation type="submission" date="2022-11" db="EMBL/GenBank/DDBJ databases">
        <title>Methylomonas rapida sp. nov., Carotenoid-Producing Obligate Methanotrophs with High Growth Characteristics and Biotechnological Potential.</title>
        <authorList>
            <person name="Tikhonova E.N."/>
            <person name="Suleimanov R.Z."/>
            <person name="Miroshnikov K."/>
            <person name="Oshkin I.Y."/>
            <person name="Belova S.E."/>
            <person name="Danilova O.V."/>
            <person name="Ashikhmin A."/>
            <person name="Konopkin A."/>
            <person name="But S.Y."/>
            <person name="Khmelenina V.N."/>
            <person name="Kuznetsov N."/>
            <person name="Pimenov N.V."/>
            <person name="Dedysh S.N."/>
        </authorList>
    </citation>
    <scope>NUCLEOTIDE SEQUENCE</scope>
    <source>
        <strain evidence="3">MP1</strain>
    </source>
</reference>
<gene>
    <name evidence="3" type="primary">tagH</name>
    <name evidence="3" type="ORF">NM686_004115</name>
</gene>
<feature type="domain" description="FHA" evidence="2">
    <location>
        <begin position="28"/>
        <end position="78"/>
    </location>
</feature>
<feature type="region of interest" description="Disordered" evidence="1">
    <location>
        <begin position="314"/>
        <end position="334"/>
    </location>
</feature>
<dbReference type="InterPro" id="IPR017735">
    <property type="entry name" value="T6SS_FHA"/>
</dbReference>
<evidence type="ECO:0000313" key="3">
    <source>
        <dbReference type="EMBL" id="WAR45707.1"/>
    </source>
</evidence>
<keyword evidence="4" id="KW-1185">Reference proteome</keyword>
<evidence type="ECO:0000256" key="1">
    <source>
        <dbReference type="SAM" id="MobiDB-lite"/>
    </source>
</evidence>
<dbReference type="NCBIfam" id="TIGR03354">
    <property type="entry name" value="VI_FHA"/>
    <property type="match status" value="1"/>
</dbReference>
<feature type="region of interest" description="Disordered" evidence="1">
    <location>
        <begin position="190"/>
        <end position="215"/>
    </location>
</feature>
<sequence length="526" mass="57410">MALILRTTRYKGLPPGQEISAQFDTHDGTIGRAPNNHLVLPDPEKFISRLHATIVFEGGQYFIQDSSTGGTYLDDGDTPLQQARSPLRDGQRLRIGEYELSVSITDAVPESTFTGIEVPVRQLDMADSQILQEPFAQPKPSEPTADFFSSFIEQPESAPVHESFIPPEVVAAPSAAPIDDLDFGDLLSKLEELPGMGGGAPAAKPQPPELPSLPDDFFAEEAEPVQSPPPPAETEPAFAFSEPAENLPERPAGDHAAFDPFAMPEPAVSREQPEQPIFAEPVEQVRATDQIQPLEPLDAQPQPRQAIDTPAVQAPVAEGHSTKPMPAHTATPPGDDRLLREFLAGAGINDPGLVAPEQWPALMRTSGELLRGMVDGLMQVLRARAELKSQFRVSVTTMRSVDNNPLKFTPNVDDAMKLILSPTNPGFLPPKQAVKEGFSDIMNHQIAMTAGIQAALADVLRSFDPQLIEKTHGEGVLFQKKAKCWDYYVEKYPQLKAVAQEEFFGEAFADAYEKQMLLLSRSVHKP</sequence>
<dbReference type="CDD" id="cd00060">
    <property type="entry name" value="FHA"/>
    <property type="match status" value="1"/>
</dbReference>
<evidence type="ECO:0000313" key="4">
    <source>
        <dbReference type="Proteomes" id="UP001162780"/>
    </source>
</evidence>
<dbReference type="RefSeq" id="WP_255186615.1">
    <property type="nucleotide sequence ID" value="NZ_CP113517.1"/>
</dbReference>
<dbReference type="EMBL" id="CP113517">
    <property type="protein sequence ID" value="WAR45707.1"/>
    <property type="molecule type" value="Genomic_DNA"/>
</dbReference>
<name>A0ABY7GMH8_9GAMM</name>
<dbReference type="SUPFAM" id="SSF49879">
    <property type="entry name" value="SMAD/FHA domain"/>
    <property type="match status" value="1"/>
</dbReference>
<proteinExistence type="predicted"/>
<dbReference type="InterPro" id="IPR046883">
    <property type="entry name" value="T6SS_FHA_C"/>
</dbReference>
<evidence type="ECO:0000259" key="2">
    <source>
        <dbReference type="PROSITE" id="PS50006"/>
    </source>
</evidence>
<dbReference type="PROSITE" id="PS50006">
    <property type="entry name" value="FHA_DOMAIN"/>
    <property type="match status" value="1"/>
</dbReference>
<dbReference type="Gene3D" id="2.60.200.20">
    <property type="match status" value="1"/>
</dbReference>
<protein>
    <submittedName>
        <fullName evidence="3">Type VI secretion system-associated FHA domain protein TagH</fullName>
    </submittedName>
</protein>
<organism evidence="3 4">
    <name type="scientific">Methylomonas rapida</name>
    <dbReference type="NCBI Taxonomy" id="2963939"/>
    <lineage>
        <taxon>Bacteria</taxon>
        <taxon>Pseudomonadati</taxon>
        <taxon>Pseudomonadota</taxon>
        <taxon>Gammaproteobacteria</taxon>
        <taxon>Methylococcales</taxon>
        <taxon>Methylococcaceae</taxon>
        <taxon>Methylomonas</taxon>
    </lineage>
</organism>
<dbReference type="SMART" id="SM00240">
    <property type="entry name" value="FHA"/>
    <property type="match status" value="1"/>
</dbReference>